<evidence type="ECO:0000256" key="9">
    <source>
        <dbReference type="ARBA" id="ARBA00022842"/>
    </source>
</evidence>
<evidence type="ECO:0000256" key="6">
    <source>
        <dbReference type="ARBA" id="ARBA00022723"/>
    </source>
</evidence>
<dbReference type="EMBL" id="JAIZAY010000016">
    <property type="protein sequence ID" value="KAJ8027020.1"/>
    <property type="molecule type" value="Genomic_DNA"/>
</dbReference>
<dbReference type="Pfam" id="PF14555">
    <property type="entry name" value="UBA_4"/>
    <property type="match status" value="1"/>
</dbReference>
<evidence type="ECO:0000256" key="3">
    <source>
        <dbReference type="ARBA" id="ARBA00004322"/>
    </source>
</evidence>
<dbReference type="PANTHER" id="PTHR15822:SF4">
    <property type="entry name" value="TYROSYL-DNA PHOSPHODIESTERASE 2"/>
    <property type="match status" value="1"/>
</dbReference>
<comment type="cofactor">
    <cofactor evidence="1">
        <name>Mn(2+)</name>
        <dbReference type="ChEBI" id="CHEBI:29035"/>
    </cofactor>
</comment>
<feature type="domain" description="Endonuclease/exonuclease/phosphatase" evidence="13">
    <location>
        <begin position="292"/>
        <end position="441"/>
    </location>
</feature>
<keyword evidence="5" id="KW-0540">Nuclease</keyword>
<evidence type="ECO:0000256" key="5">
    <source>
        <dbReference type="ARBA" id="ARBA00022722"/>
    </source>
</evidence>
<protein>
    <recommendedName>
        <fullName evidence="4">Tyrosyl-DNA phosphodiesterase 2</fullName>
    </recommendedName>
    <alternativeName>
        <fullName evidence="12">5'-tyrosyl-DNA phosphodiesterase</fullName>
    </alternativeName>
</protein>
<evidence type="ECO:0000256" key="7">
    <source>
        <dbReference type="ARBA" id="ARBA00022763"/>
    </source>
</evidence>
<dbReference type="GO" id="GO:0046872">
    <property type="term" value="F:metal ion binding"/>
    <property type="evidence" value="ECO:0007669"/>
    <property type="project" value="UniProtKB-KW"/>
</dbReference>
<dbReference type="GO" id="GO:0006302">
    <property type="term" value="P:double-strand break repair"/>
    <property type="evidence" value="ECO:0007669"/>
    <property type="project" value="TreeGrafter"/>
</dbReference>
<dbReference type="InterPro" id="IPR051547">
    <property type="entry name" value="TDP2-like"/>
</dbReference>
<organism evidence="14 15">
    <name type="scientific">Holothuria leucospilota</name>
    <name type="common">Black long sea cucumber</name>
    <name type="synonym">Mertensiothuria leucospilota</name>
    <dbReference type="NCBI Taxonomy" id="206669"/>
    <lineage>
        <taxon>Eukaryota</taxon>
        <taxon>Metazoa</taxon>
        <taxon>Echinodermata</taxon>
        <taxon>Eleutherozoa</taxon>
        <taxon>Echinozoa</taxon>
        <taxon>Holothuroidea</taxon>
        <taxon>Aspidochirotacea</taxon>
        <taxon>Aspidochirotida</taxon>
        <taxon>Holothuriidae</taxon>
        <taxon>Holothuria</taxon>
    </lineage>
</organism>
<evidence type="ECO:0000256" key="11">
    <source>
        <dbReference type="ARBA" id="ARBA00023242"/>
    </source>
</evidence>
<dbReference type="GO" id="GO:0005737">
    <property type="term" value="C:cytoplasm"/>
    <property type="evidence" value="ECO:0007669"/>
    <property type="project" value="TreeGrafter"/>
</dbReference>
<keyword evidence="7" id="KW-0227">DNA damage</keyword>
<evidence type="ECO:0000256" key="4">
    <source>
        <dbReference type="ARBA" id="ARBA00017870"/>
    </source>
</evidence>
<keyword evidence="6" id="KW-0479">Metal-binding</keyword>
<comment type="cofactor">
    <cofactor evidence="2">
        <name>Mg(2+)</name>
        <dbReference type="ChEBI" id="CHEBI:18420"/>
    </cofactor>
</comment>
<dbReference type="SUPFAM" id="SSF56219">
    <property type="entry name" value="DNase I-like"/>
    <property type="match status" value="1"/>
</dbReference>
<keyword evidence="9" id="KW-0460">Magnesium</keyword>
<dbReference type="GO" id="GO:0070260">
    <property type="term" value="F:5'-tyrosyl-DNA phosphodiesterase activity"/>
    <property type="evidence" value="ECO:0007669"/>
    <property type="project" value="TreeGrafter"/>
</dbReference>
<dbReference type="AlphaFoldDB" id="A0A9Q1BHN1"/>
<evidence type="ECO:0000256" key="10">
    <source>
        <dbReference type="ARBA" id="ARBA00023204"/>
    </source>
</evidence>
<dbReference type="Proteomes" id="UP001152320">
    <property type="component" value="Chromosome 16"/>
</dbReference>
<evidence type="ECO:0000256" key="8">
    <source>
        <dbReference type="ARBA" id="ARBA00022801"/>
    </source>
</evidence>
<evidence type="ECO:0000256" key="2">
    <source>
        <dbReference type="ARBA" id="ARBA00001946"/>
    </source>
</evidence>
<comment type="caution">
    <text evidence="14">The sequence shown here is derived from an EMBL/GenBank/DDBJ whole genome shotgun (WGS) entry which is preliminary data.</text>
</comment>
<keyword evidence="8" id="KW-0378">Hydrolase</keyword>
<reference evidence="14" key="1">
    <citation type="submission" date="2021-10" db="EMBL/GenBank/DDBJ databases">
        <title>Tropical sea cucumber genome reveals ecological adaptation and Cuvierian tubules defense mechanism.</title>
        <authorList>
            <person name="Chen T."/>
        </authorList>
    </citation>
    <scope>NUCLEOTIDE SEQUENCE</scope>
    <source>
        <strain evidence="14">Nanhai2018</strain>
        <tissue evidence="14">Muscle</tissue>
    </source>
</reference>
<sequence>MSPGFCSGYVKCWQLFSCVSNKGSKKQEMLRHRLPFTSNRLRRCLSKLTNFLPNKDKKIHQIYGTVCIPTYYGEHLCVLHKSRSLNSVLVKVYRDGKHAGLEKGTCPSSWQLQLYTCILLTLFKLKSVPVRNQVDFPSYCKLWLACQQWFRSDGHRPAGADYCNQWLMEFQDDSDGVLQFVSVTGTDSELAKYFLMENGGDLEGALNMYFANQSIQDGDIVVIDDEEETDQGGGNQERGAGNGGSLINDPDVILLDQDDGSEIQEINKASSPAVAQDSRGSTGDFQIKLICWNIDGLDNQNLRERTTAIISLLKRESPEIIFLQEVIPESLVMIQERLQSDYHIFPGGKMAYFTSMLLKKKDFVLKTVMVEPFPNSAMLRNLTVAKVLCHGLNFRLMTSHLESLANHSEERQRQLKIVFTKMVEVDPDTVSIFGGDTNTRDHEVSAVKSGVDNVKDVWEALGSQKENRYTWDMTQNDNLQMTGRCPRLRFDRLYYYQQNQQLVPIQFDLIGKERLACGRFMSDHWGIRCIFKVKRSANSASSSGT</sequence>
<proteinExistence type="predicted"/>
<dbReference type="OrthoDB" id="9975959at2759"/>
<dbReference type="GO" id="GO:0016605">
    <property type="term" value="C:PML body"/>
    <property type="evidence" value="ECO:0007669"/>
    <property type="project" value="UniProtKB-SubCell"/>
</dbReference>
<accession>A0A9Q1BHN1</accession>
<dbReference type="InterPro" id="IPR005135">
    <property type="entry name" value="Endo/exonuclease/phosphatase"/>
</dbReference>
<evidence type="ECO:0000256" key="12">
    <source>
        <dbReference type="ARBA" id="ARBA00031304"/>
    </source>
</evidence>
<name>A0A9Q1BHN1_HOLLE</name>
<dbReference type="Gene3D" id="1.10.8.10">
    <property type="entry name" value="DNA helicase RuvA subunit, C-terminal domain"/>
    <property type="match status" value="1"/>
</dbReference>
<dbReference type="GO" id="GO:0004518">
    <property type="term" value="F:nuclease activity"/>
    <property type="evidence" value="ECO:0007669"/>
    <property type="project" value="UniProtKB-KW"/>
</dbReference>
<dbReference type="CDD" id="cd14348">
    <property type="entry name" value="UBA_p47"/>
    <property type="match status" value="1"/>
</dbReference>
<evidence type="ECO:0000259" key="13">
    <source>
        <dbReference type="Pfam" id="PF03372"/>
    </source>
</evidence>
<evidence type="ECO:0000256" key="1">
    <source>
        <dbReference type="ARBA" id="ARBA00001936"/>
    </source>
</evidence>
<gene>
    <name evidence="14" type="ORF">HOLleu_32033</name>
</gene>
<dbReference type="Gene3D" id="3.60.10.10">
    <property type="entry name" value="Endonuclease/exonuclease/phosphatase"/>
    <property type="match status" value="1"/>
</dbReference>
<dbReference type="Pfam" id="PF03372">
    <property type="entry name" value="Exo_endo_phos"/>
    <property type="match status" value="1"/>
</dbReference>
<dbReference type="GO" id="GO:0003697">
    <property type="term" value="F:single-stranded DNA binding"/>
    <property type="evidence" value="ECO:0007669"/>
    <property type="project" value="TreeGrafter"/>
</dbReference>
<dbReference type="PANTHER" id="PTHR15822">
    <property type="entry name" value="TRAF AND TNF RECEPTOR-ASSOCIATED PROTEIN"/>
    <property type="match status" value="1"/>
</dbReference>
<evidence type="ECO:0000313" key="15">
    <source>
        <dbReference type="Proteomes" id="UP001152320"/>
    </source>
</evidence>
<keyword evidence="11" id="KW-0539">Nucleus</keyword>
<keyword evidence="10" id="KW-0234">DNA repair</keyword>
<dbReference type="FunFam" id="3.60.10.10:FF:000024">
    <property type="entry name" value="Tyrosyl-DNA phosphodiesterase 2"/>
    <property type="match status" value="1"/>
</dbReference>
<dbReference type="InterPro" id="IPR036691">
    <property type="entry name" value="Endo/exonu/phosph_ase_sf"/>
</dbReference>
<dbReference type="CDD" id="cd09080">
    <property type="entry name" value="TDP2"/>
    <property type="match status" value="1"/>
</dbReference>
<comment type="subcellular location">
    <subcellularLocation>
        <location evidence="3">Nucleus</location>
        <location evidence="3">PML body</location>
    </subcellularLocation>
</comment>
<keyword evidence="15" id="KW-1185">Reference proteome</keyword>
<evidence type="ECO:0000313" key="14">
    <source>
        <dbReference type="EMBL" id="KAJ8027020.1"/>
    </source>
</evidence>